<dbReference type="OrthoDB" id="16772at2759"/>
<dbReference type="AlphaFoldDB" id="A0A6R5IK67"/>
<dbReference type="PANTHER" id="PTHR13664:SF0">
    <property type="entry name" value="BECLIN 1-ASSOCIATED AUTOPHAGY-RELATED KEY REGULATOR"/>
    <property type="match status" value="1"/>
</dbReference>
<feature type="compositionally biased region" description="Basic residues" evidence="1">
    <location>
        <begin position="467"/>
        <end position="476"/>
    </location>
</feature>
<proteinExistence type="predicted"/>
<reference evidence="2" key="2">
    <citation type="submission" date="2020-08" db="UniProtKB">
        <authorList>
            <consortium name="EnsemblMetazoa"/>
        </authorList>
    </citation>
    <scope>IDENTIFICATION</scope>
    <source>
        <strain evidence="2">LVP_AGWG</strain>
    </source>
</reference>
<dbReference type="GO" id="GO:0005776">
    <property type="term" value="C:autophagosome"/>
    <property type="evidence" value="ECO:0007669"/>
    <property type="project" value="TreeGrafter"/>
</dbReference>
<dbReference type="GO" id="GO:0035032">
    <property type="term" value="C:phosphatidylinositol 3-kinase complex, class III"/>
    <property type="evidence" value="ECO:0007669"/>
    <property type="project" value="TreeGrafter"/>
</dbReference>
<dbReference type="GO" id="GO:0000045">
    <property type="term" value="P:autophagosome assembly"/>
    <property type="evidence" value="ECO:0007669"/>
    <property type="project" value="TreeGrafter"/>
</dbReference>
<dbReference type="GO" id="GO:0016240">
    <property type="term" value="P:autophagosome membrane docking"/>
    <property type="evidence" value="ECO:0007669"/>
    <property type="project" value="TreeGrafter"/>
</dbReference>
<keyword evidence="3" id="KW-1185">Reference proteome</keyword>
<protein>
    <submittedName>
        <fullName evidence="2">Uncharacterized protein</fullName>
    </submittedName>
</protein>
<dbReference type="GO" id="GO:0097632">
    <property type="term" value="C:extrinsic component of phagophore assembly site membrane"/>
    <property type="evidence" value="ECO:0007669"/>
    <property type="project" value="TreeGrafter"/>
</dbReference>
<dbReference type="FunCoup" id="A0A6R5IK67">
    <property type="interactions" value="1406"/>
</dbReference>
<gene>
    <name evidence="2" type="primary">5568603</name>
</gene>
<dbReference type="GO" id="GO:0000423">
    <property type="term" value="P:mitophagy"/>
    <property type="evidence" value="ECO:0007669"/>
    <property type="project" value="TreeGrafter"/>
</dbReference>
<reference evidence="2 3" key="1">
    <citation type="submission" date="2017-06" db="EMBL/GenBank/DDBJ databases">
        <title>Aedes aegypti genome working group (AGWG) sequencing and assembly.</title>
        <authorList>
            <consortium name="Aedes aegypti Genome Working Group (AGWG)"/>
            <person name="Matthews B.J."/>
        </authorList>
    </citation>
    <scope>NUCLEOTIDE SEQUENCE [LARGE SCALE GENOMIC DNA]</scope>
    <source>
        <strain evidence="2 3">LVP_AGWG</strain>
    </source>
</reference>
<dbReference type="GO" id="GO:0009267">
    <property type="term" value="P:cellular response to starvation"/>
    <property type="evidence" value="ECO:0007669"/>
    <property type="project" value="TreeGrafter"/>
</dbReference>
<dbReference type="InParanoid" id="A0A6R5IK67"/>
<evidence type="ECO:0000313" key="3">
    <source>
        <dbReference type="Proteomes" id="UP000008820"/>
    </source>
</evidence>
<dbReference type="PANTHER" id="PTHR13664">
    <property type="entry name" value="BECLIN 1-ASSOCIATED AUTOPHAGY-RELATED KEY REGULATOR"/>
    <property type="match status" value="1"/>
</dbReference>
<dbReference type="EnsemblMetazoa" id="AAEL027731-RA">
    <property type="protein sequence ID" value="AAEL027731-PA"/>
    <property type="gene ID" value="AAEL027731"/>
</dbReference>
<dbReference type="GO" id="GO:0035014">
    <property type="term" value="F:phosphatidylinositol 3-kinase regulator activity"/>
    <property type="evidence" value="ECO:0007669"/>
    <property type="project" value="TreeGrafter"/>
</dbReference>
<dbReference type="Proteomes" id="UP000008820">
    <property type="component" value="Chromosome 3"/>
</dbReference>
<evidence type="ECO:0000313" key="2">
    <source>
        <dbReference type="EnsemblMetazoa" id="AAEL027731-PA"/>
    </source>
</evidence>
<organism evidence="2 3">
    <name type="scientific">Aedes aegypti</name>
    <name type="common">Yellowfever mosquito</name>
    <name type="synonym">Culex aegypti</name>
    <dbReference type="NCBI Taxonomy" id="7159"/>
    <lineage>
        <taxon>Eukaryota</taxon>
        <taxon>Metazoa</taxon>
        <taxon>Ecdysozoa</taxon>
        <taxon>Arthropoda</taxon>
        <taxon>Hexapoda</taxon>
        <taxon>Insecta</taxon>
        <taxon>Pterygota</taxon>
        <taxon>Neoptera</taxon>
        <taxon>Endopterygota</taxon>
        <taxon>Diptera</taxon>
        <taxon>Nematocera</taxon>
        <taxon>Culicoidea</taxon>
        <taxon>Culicidae</taxon>
        <taxon>Culicinae</taxon>
        <taxon>Aedini</taxon>
        <taxon>Aedes</taxon>
        <taxon>Stegomyia</taxon>
    </lineage>
</organism>
<dbReference type="GO" id="GO:0043495">
    <property type="term" value="F:protein-membrane adaptor activity"/>
    <property type="evidence" value="ECO:0007669"/>
    <property type="project" value="TreeGrafter"/>
</dbReference>
<name>A0A6R5IK67_AEDAE</name>
<dbReference type="InterPro" id="IPR018791">
    <property type="entry name" value="UV_resistance/autophagy_Atg14"/>
</dbReference>
<dbReference type="Pfam" id="PF10186">
    <property type="entry name" value="ATG14"/>
    <property type="match status" value="1"/>
</dbReference>
<evidence type="ECO:0000256" key="1">
    <source>
        <dbReference type="SAM" id="MobiDB-lite"/>
    </source>
</evidence>
<feature type="region of interest" description="Disordered" evidence="1">
    <location>
        <begin position="459"/>
        <end position="481"/>
    </location>
</feature>
<accession>A0A6R5IK67</accession>
<dbReference type="GO" id="GO:0097629">
    <property type="term" value="C:extrinsic component of omegasome membrane"/>
    <property type="evidence" value="ECO:0007669"/>
    <property type="project" value="TreeGrafter"/>
</dbReference>
<sequence>MAISLMSDGGAPENFHISYTNDDDDSNLSASAMRCPLCNYSKRHFHCKSCIRKGDFIHSTHHILERFSEKQLRHMNLKSAHATLEGKCVKLLERRRLSCQLRAEIKQRTENIDNIRKLMALKRENVGRLQALRKELYESNRLLRMKLPRCDDQVKRISSYVLSKLEESERRRASINELQDEIKQFRRDQIGKLIRYIFPISRAISNRSGFSSSDGESKHTISEISDATRTAYVRGKWVLQDSFGEIQHIIVAPALPGNGNYSAYNDWATVNPATDVSSTGRSEDGVRNVASRNPAHTIAAALTYTAQLVHIVCFYLDIRAPYKVSYSDFCTTALSEAQFNRKVARLNANILYLCYTQGCQLNELRPTHTLENIQRLMNSTHADLGRFGPVDRNFCLNEPTDAALIQHLGIGEDSDSDDESNIHQEWEAVAVPPAEANMLLLTGTAGGNPLLYGNTHHYQTQQQQQHPYHHHHHHHNQPATTSLMTSAVASVTSFWKGWTGGK</sequence>